<proteinExistence type="predicted"/>
<protein>
    <recommendedName>
        <fullName evidence="2">RNA pseudouridylate synthase</fullName>
    </recommendedName>
    <alternativeName>
        <fullName evidence="3">RNA-uridine isomerase</fullName>
    </alternativeName>
</protein>
<accession>A0A9X2BSN6</accession>
<evidence type="ECO:0000256" key="3">
    <source>
        <dbReference type="ARBA" id="ARBA00033164"/>
    </source>
</evidence>
<dbReference type="GO" id="GO:0006396">
    <property type="term" value="P:RNA processing"/>
    <property type="evidence" value="ECO:0007669"/>
    <property type="project" value="UniProtKB-ARBA"/>
</dbReference>
<dbReference type="Gene3D" id="3.30.2350.10">
    <property type="entry name" value="Pseudouridine synthase"/>
    <property type="match status" value="1"/>
</dbReference>
<comment type="catalytic activity">
    <reaction evidence="1">
        <text>a uridine in RNA = a pseudouridine in RNA</text>
        <dbReference type="Rhea" id="RHEA:48348"/>
        <dbReference type="Rhea" id="RHEA-COMP:12068"/>
        <dbReference type="Rhea" id="RHEA-COMP:12069"/>
        <dbReference type="ChEBI" id="CHEBI:65314"/>
        <dbReference type="ChEBI" id="CHEBI:65315"/>
    </reaction>
</comment>
<dbReference type="Pfam" id="PF00849">
    <property type="entry name" value="PseudoU_synth_2"/>
    <property type="match status" value="1"/>
</dbReference>
<dbReference type="GO" id="GO:0009982">
    <property type="term" value="F:pseudouridine synthase activity"/>
    <property type="evidence" value="ECO:0007669"/>
    <property type="project" value="InterPro"/>
</dbReference>
<evidence type="ECO:0000313" key="6">
    <source>
        <dbReference type="Proteomes" id="UP001139534"/>
    </source>
</evidence>
<keyword evidence="6" id="KW-1185">Reference proteome</keyword>
<dbReference type="Proteomes" id="UP001139534">
    <property type="component" value="Unassembled WGS sequence"/>
</dbReference>
<gene>
    <name evidence="5" type="ORF">M0651_07215</name>
</gene>
<sequence>MDSEAKRTSGQPAMAILYEDNHLLGIEKPVNVPTQEDASGDPDLLNLLKADIKERYGKPGNVYLGLVHRLDRPVGGAMIFAKTSKAASRLAETVRSRRFSKTYVAVVHGTPPQPQGRLTDTLLKDERTNTVSVVPAGTPGAKEARLDYRVLGSSAAERLSLVQVELHTGRPHQIRVQMNRIGCPLYGDQKYGVAKNKPGQQIALWSLYVGFPHPVTKEPVDLVSLPPHAYPWELWEDGMYTQLAALLQAGENGMEI</sequence>
<dbReference type="RefSeq" id="WP_248551168.1">
    <property type="nucleotide sequence ID" value="NZ_JALPRK010000004.1"/>
</dbReference>
<evidence type="ECO:0000256" key="1">
    <source>
        <dbReference type="ARBA" id="ARBA00000073"/>
    </source>
</evidence>
<dbReference type="InterPro" id="IPR006145">
    <property type="entry name" value="PsdUridine_synth_RsuA/RluA"/>
</dbReference>
<organism evidence="5 6">
    <name type="scientific">Paenibacillus mellifer</name>
    <dbReference type="NCBI Taxonomy" id="2937794"/>
    <lineage>
        <taxon>Bacteria</taxon>
        <taxon>Bacillati</taxon>
        <taxon>Bacillota</taxon>
        <taxon>Bacilli</taxon>
        <taxon>Bacillales</taxon>
        <taxon>Paenibacillaceae</taxon>
        <taxon>Paenibacillus</taxon>
    </lineage>
</organism>
<dbReference type="EMBL" id="JALPRK010000004">
    <property type="protein sequence ID" value="MCK8486966.1"/>
    <property type="molecule type" value="Genomic_DNA"/>
</dbReference>
<dbReference type="GO" id="GO:0140098">
    <property type="term" value="F:catalytic activity, acting on RNA"/>
    <property type="evidence" value="ECO:0007669"/>
    <property type="project" value="UniProtKB-ARBA"/>
</dbReference>
<dbReference type="AlphaFoldDB" id="A0A9X2BSN6"/>
<dbReference type="SUPFAM" id="SSF55120">
    <property type="entry name" value="Pseudouridine synthase"/>
    <property type="match status" value="1"/>
</dbReference>
<dbReference type="InterPro" id="IPR020103">
    <property type="entry name" value="PsdUridine_synth_cat_dom_sf"/>
</dbReference>
<dbReference type="GO" id="GO:0003723">
    <property type="term" value="F:RNA binding"/>
    <property type="evidence" value="ECO:0007669"/>
    <property type="project" value="InterPro"/>
</dbReference>
<evidence type="ECO:0000259" key="4">
    <source>
        <dbReference type="Pfam" id="PF00849"/>
    </source>
</evidence>
<dbReference type="PANTHER" id="PTHR21600">
    <property type="entry name" value="MITOCHONDRIAL RNA PSEUDOURIDINE SYNTHASE"/>
    <property type="match status" value="1"/>
</dbReference>
<evidence type="ECO:0000313" key="5">
    <source>
        <dbReference type="EMBL" id="MCK8486966.1"/>
    </source>
</evidence>
<name>A0A9X2BSN6_9BACL</name>
<comment type="caution">
    <text evidence="5">The sequence shown here is derived from an EMBL/GenBank/DDBJ whole genome shotgun (WGS) entry which is preliminary data.</text>
</comment>
<reference evidence="5" key="1">
    <citation type="submission" date="2022-04" db="EMBL/GenBank/DDBJ databases">
        <authorList>
            <person name="Seo M.-J."/>
        </authorList>
    </citation>
    <scope>NUCLEOTIDE SEQUENCE</scope>
    <source>
        <strain evidence="5">MBLB2552</strain>
    </source>
</reference>
<evidence type="ECO:0000256" key="2">
    <source>
        <dbReference type="ARBA" id="ARBA00031870"/>
    </source>
</evidence>
<dbReference type="GO" id="GO:0001522">
    <property type="term" value="P:pseudouridine synthesis"/>
    <property type="evidence" value="ECO:0007669"/>
    <property type="project" value="InterPro"/>
</dbReference>
<feature type="domain" description="Pseudouridine synthase RsuA/RluA-like" evidence="4">
    <location>
        <begin position="23"/>
        <end position="179"/>
    </location>
</feature>
<dbReference type="InterPro" id="IPR050188">
    <property type="entry name" value="RluA_PseudoU_synthase"/>
</dbReference>
<dbReference type="CDD" id="cd02869">
    <property type="entry name" value="PseudoU_synth_RluA_like"/>
    <property type="match status" value="1"/>
</dbReference>